<dbReference type="Proteomes" id="UP000299102">
    <property type="component" value="Unassembled WGS sequence"/>
</dbReference>
<dbReference type="STRING" id="151549.A0A4C1VUY6"/>
<dbReference type="PANTHER" id="PTHR33198">
    <property type="entry name" value="ANK_REP_REGION DOMAIN-CONTAINING PROTEIN-RELATED"/>
    <property type="match status" value="1"/>
</dbReference>
<evidence type="ECO:0000313" key="2">
    <source>
        <dbReference type="Proteomes" id="UP000299102"/>
    </source>
</evidence>
<dbReference type="PANTHER" id="PTHR33198:SF19">
    <property type="entry name" value="CCHC-TYPE DOMAIN-CONTAINING PROTEIN"/>
    <property type="match status" value="1"/>
</dbReference>
<accession>A0A4C1VUY6</accession>
<dbReference type="AlphaFoldDB" id="A0A4C1VUY6"/>
<dbReference type="EMBL" id="BGZK01000413">
    <property type="protein sequence ID" value="GBP42192.1"/>
    <property type="molecule type" value="Genomic_DNA"/>
</dbReference>
<gene>
    <name evidence="1" type="ORF">EVAR_25818_1</name>
</gene>
<evidence type="ECO:0008006" key="3">
    <source>
        <dbReference type="Google" id="ProtNLM"/>
    </source>
</evidence>
<protein>
    <recommendedName>
        <fullName evidence="3">Retrotransposon gag domain-containing protein</fullName>
    </recommendedName>
</protein>
<dbReference type="OrthoDB" id="6492514at2759"/>
<organism evidence="1 2">
    <name type="scientific">Eumeta variegata</name>
    <name type="common">Bagworm moth</name>
    <name type="synonym">Eumeta japonica</name>
    <dbReference type="NCBI Taxonomy" id="151549"/>
    <lineage>
        <taxon>Eukaryota</taxon>
        <taxon>Metazoa</taxon>
        <taxon>Ecdysozoa</taxon>
        <taxon>Arthropoda</taxon>
        <taxon>Hexapoda</taxon>
        <taxon>Insecta</taxon>
        <taxon>Pterygota</taxon>
        <taxon>Neoptera</taxon>
        <taxon>Endopterygota</taxon>
        <taxon>Lepidoptera</taxon>
        <taxon>Glossata</taxon>
        <taxon>Ditrysia</taxon>
        <taxon>Tineoidea</taxon>
        <taxon>Psychidae</taxon>
        <taxon>Oiketicinae</taxon>
        <taxon>Eumeta</taxon>
    </lineage>
</organism>
<name>A0A4C1VUY6_EUMVA</name>
<proteinExistence type="predicted"/>
<keyword evidence="2" id="KW-1185">Reference proteome</keyword>
<reference evidence="1 2" key="1">
    <citation type="journal article" date="2019" name="Commun. Biol.">
        <title>The bagworm genome reveals a unique fibroin gene that provides high tensile strength.</title>
        <authorList>
            <person name="Kono N."/>
            <person name="Nakamura H."/>
            <person name="Ohtoshi R."/>
            <person name="Tomita M."/>
            <person name="Numata K."/>
            <person name="Arakawa K."/>
        </authorList>
    </citation>
    <scope>NUCLEOTIDE SEQUENCE [LARGE SCALE GENOMIC DNA]</scope>
</reference>
<evidence type="ECO:0000313" key="1">
    <source>
        <dbReference type="EMBL" id="GBP42192.1"/>
    </source>
</evidence>
<comment type="caution">
    <text evidence="1">The sequence shown here is derived from an EMBL/GenBank/DDBJ whole genome shotgun (WGS) entry which is preliminary data.</text>
</comment>
<sequence>MVVGTAMYDVTVDMCTPALPETETFEDLVDIIKRHLKPRRSDIAERHIFLQRRQRPGEDLSHYLQNLKHLTATCNFGTNLEENLRDQFVSGLVSEDMRNRIFADPKLE</sequence>